<evidence type="ECO:0000313" key="2">
    <source>
        <dbReference type="EMBL" id="CAB3985578.1"/>
    </source>
</evidence>
<organism evidence="2 3">
    <name type="scientific">Paramuricea clavata</name>
    <name type="common">Red gorgonian</name>
    <name type="synonym">Violescent sea-whip</name>
    <dbReference type="NCBI Taxonomy" id="317549"/>
    <lineage>
        <taxon>Eukaryota</taxon>
        <taxon>Metazoa</taxon>
        <taxon>Cnidaria</taxon>
        <taxon>Anthozoa</taxon>
        <taxon>Octocorallia</taxon>
        <taxon>Malacalcyonacea</taxon>
        <taxon>Plexauridae</taxon>
        <taxon>Paramuricea</taxon>
    </lineage>
</organism>
<dbReference type="Proteomes" id="UP001152795">
    <property type="component" value="Unassembled WGS sequence"/>
</dbReference>
<gene>
    <name evidence="2" type="ORF">PACLA_8A000798</name>
</gene>
<sequence length="142" mass="16126">MKDVLYPLCTICESPILGKEHEGHEGTEVNDEVENAQRFQEVEMTSHNECIEYFPVHESFVSVGGNTSLFTDDEGETSEENNSDENNRQHDISYSALQYLNADRDPESDDSEKNSQEDIDSIVNNSTAYCEDESEDSLEEEM</sequence>
<proteinExistence type="predicted"/>
<dbReference type="AlphaFoldDB" id="A0A6S7G114"/>
<evidence type="ECO:0000313" key="3">
    <source>
        <dbReference type="Proteomes" id="UP001152795"/>
    </source>
</evidence>
<feature type="compositionally biased region" description="Acidic residues" evidence="1">
    <location>
        <begin position="130"/>
        <end position="142"/>
    </location>
</feature>
<accession>A0A6S7G114</accession>
<reference evidence="2" key="1">
    <citation type="submission" date="2020-04" db="EMBL/GenBank/DDBJ databases">
        <authorList>
            <person name="Alioto T."/>
            <person name="Alioto T."/>
            <person name="Gomez Garrido J."/>
        </authorList>
    </citation>
    <scope>NUCLEOTIDE SEQUENCE</scope>
    <source>
        <strain evidence="2">A484AB</strain>
    </source>
</reference>
<feature type="region of interest" description="Disordered" evidence="1">
    <location>
        <begin position="64"/>
        <end position="142"/>
    </location>
</feature>
<dbReference type="EMBL" id="CACRXK020000887">
    <property type="protein sequence ID" value="CAB3985578.1"/>
    <property type="molecule type" value="Genomic_DNA"/>
</dbReference>
<name>A0A6S7G114_PARCT</name>
<evidence type="ECO:0000256" key="1">
    <source>
        <dbReference type="SAM" id="MobiDB-lite"/>
    </source>
</evidence>
<protein>
    <submittedName>
        <fullName evidence="2">Uncharacterized protein</fullName>
    </submittedName>
</protein>
<comment type="caution">
    <text evidence="2">The sequence shown here is derived from an EMBL/GenBank/DDBJ whole genome shotgun (WGS) entry which is preliminary data.</text>
</comment>
<feature type="compositionally biased region" description="Acidic residues" evidence="1">
    <location>
        <begin position="71"/>
        <end position="83"/>
    </location>
</feature>
<keyword evidence="3" id="KW-1185">Reference proteome</keyword>